<gene>
    <name evidence="2" type="ORF">QYE76_066248</name>
</gene>
<dbReference type="EMBL" id="JAUUTY010000004">
    <property type="protein sequence ID" value="KAK1648443.1"/>
    <property type="molecule type" value="Genomic_DNA"/>
</dbReference>
<feature type="region of interest" description="Disordered" evidence="1">
    <location>
        <begin position="80"/>
        <end position="139"/>
    </location>
</feature>
<comment type="caution">
    <text evidence="2">The sequence shown here is derived from an EMBL/GenBank/DDBJ whole genome shotgun (WGS) entry which is preliminary data.</text>
</comment>
<dbReference type="PANTHER" id="PTHR47150">
    <property type="entry name" value="OS12G0169200 PROTEIN"/>
    <property type="match status" value="1"/>
</dbReference>
<dbReference type="Pfam" id="PF04827">
    <property type="entry name" value="Plant_tran"/>
    <property type="match status" value="1"/>
</dbReference>
<accession>A0AAD8SB73</accession>
<dbReference type="InterPro" id="IPR006912">
    <property type="entry name" value="Harbinger_derived_prot"/>
</dbReference>
<reference evidence="2" key="1">
    <citation type="submission" date="2023-07" db="EMBL/GenBank/DDBJ databases">
        <title>A chromosome-level genome assembly of Lolium multiflorum.</title>
        <authorList>
            <person name="Chen Y."/>
            <person name="Copetti D."/>
            <person name="Kolliker R."/>
            <person name="Studer B."/>
        </authorList>
    </citation>
    <scope>NUCLEOTIDE SEQUENCE</scope>
    <source>
        <strain evidence="2">02402/16</strain>
        <tissue evidence="2">Leaf</tissue>
    </source>
</reference>
<evidence type="ECO:0000256" key="1">
    <source>
        <dbReference type="SAM" id="MobiDB-lite"/>
    </source>
</evidence>
<proteinExistence type="predicted"/>
<feature type="compositionally biased region" description="Low complexity" evidence="1">
    <location>
        <begin position="80"/>
        <end position="113"/>
    </location>
</feature>
<evidence type="ECO:0000313" key="2">
    <source>
        <dbReference type="EMBL" id="KAK1648443.1"/>
    </source>
</evidence>
<sequence>MQDKAPQVSYEVNGNEYEKPHYLADGIYPDWATLMKSVRNPNSKKTRRFAKMQEACMKDVEREFGVLQARWTIVRKIPAPSARRAAAHPPSAAASQPRRSAAARRCAFAHPAPASAPKLGQNRSQPPARLTRASWPPPPSMLTLPPPPVATALPMASRVRRGHRRRLWAPLCLAPPPPSVLAQSAPPVCLASPCLASAPQCARP</sequence>
<dbReference type="Proteomes" id="UP001231189">
    <property type="component" value="Unassembled WGS sequence"/>
</dbReference>
<protein>
    <submittedName>
        <fullName evidence="2">Uncharacterized protein</fullName>
    </submittedName>
</protein>
<keyword evidence="3" id="KW-1185">Reference proteome</keyword>
<organism evidence="2 3">
    <name type="scientific">Lolium multiflorum</name>
    <name type="common">Italian ryegrass</name>
    <name type="synonym">Lolium perenne subsp. multiflorum</name>
    <dbReference type="NCBI Taxonomy" id="4521"/>
    <lineage>
        <taxon>Eukaryota</taxon>
        <taxon>Viridiplantae</taxon>
        <taxon>Streptophyta</taxon>
        <taxon>Embryophyta</taxon>
        <taxon>Tracheophyta</taxon>
        <taxon>Spermatophyta</taxon>
        <taxon>Magnoliopsida</taxon>
        <taxon>Liliopsida</taxon>
        <taxon>Poales</taxon>
        <taxon>Poaceae</taxon>
        <taxon>BOP clade</taxon>
        <taxon>Pooideae</taxon>
        <taxon>Poodae</taxon>
        <taxon>Poeae</taxon>
        <taxon>Poeae Chloroplast Group 2 (Poeae type)</taxon>
        <taxon>Loliodinae</taxon>
        <taxon>Loliinae</taxon>
        <taxon>Lolium</taxon>
    </lineage>
</organism>
<dbReference type="AlphaFoldDB" id="A0AAD8SB73"/>
<name>A0AAD8SB73_LOLMU</name>
<dbReference type="PANTHER" id="PTHR47150:SF5">
    <property type="entry name" value="OS07G0546750 PROTEIN"/>
    <property type="match status" value="1"/>
</dbReference>
<evidence type="ECO:0000313" key="3">
    <source>
        <dbReference type="Proteomes" id="UP001231189"/>
    </source>
</evidence>